<evidence type="ECO:0000313" key="8">
    <source>
        <dbReference type="EMBL" id="HHI65769.1"/>
    </source>
</evidence>
<dbReference type="SUPFAM" id="SSF46894">
    <property type="entry name" value="C-terminal effector domain of the bipartite response regulators"/>
    <property type="match status" value="1"/>
</dbReference>
<feature type="domain" description="OmpR/PhoB-type" evidence="7">
    <location>
        <begin position="125"/>
        <end position="224"/>
    </location>
</feature>
<accession>A0A7C5PBH6</accession>
<organism evidence="8">
    <name type="scientific">Thermodesulfobium narugense</name>
    <dbReference type="NCBI Taxonomy" id="184064"/>
    <lineage>
        <taxon>Bacteria</taxon>
        <taxon>Pseudomonadati</taxon>
        <taxon>Thermodesulfobiota</taxon>
        <taxon>Thermodesulfobiia</taxon>
        <taxon>Thermodesulfobiales</taxon>
        <taxon>Thermodesulfobiaceae</taxon>
        <taxon>Thermodesulfobium</taxon>
    </lineage>
</organism>
<dbReference type="InterPro" id="IPR011006">
    <property type="entry name" value="CheY-like_superfamily"/>
</dbReference>
<dbReference type="Gene3D" id="3.40.50.2300">
    <property type="match status" value="1"/>
</dbReference>
<dbReference type="SUPFAM" id="SSF52172">
    <property type="entry name" value="CheY-like"/>
    <property type="match status" value="1"/>
</dbReference>
<dbReference type="PANTHER" id="PTHR48111:SF40">
    <property type="entry name" value="PHOSPHATE REGULON TRANSCRIPTIONAL REGULATORY PROTEIN PHOB"/>
    <property type="match status" value="1"/>
</dbReference>
<dbReference type="Gene3D" id="1.10.10.10">
    <property type="entry name" value="Winged helix-like DNA-binding domain superfamily/Winged helix DNA-binding domain"/>
    <property type="match status" value="1"/>
</dbReference>
<dbReference type="Pfam" id="PF00486">
    <property type="entry name" value="Trans_reg_C"/>
    <property type="match status" value="1"/>
</dbReference>
<evidence type="ECO:0000256" key="5">
    <source>
        <dbReference type="PROSITE-ProRule" id="PRU01091"/>
    </source>
</evidence>
<protein>
    <submittedName>
        <fullName evidence="8">Response regulator transcription factor</fullName>
    </submittedName>
</protein>
<dbReference type="EMBL" id="DRUY01000145">
    <property type="protein sequence ID" value="HHI65769.1"/>
    <property type="molecule type" value="Genomic_DNA"/>
</dbReference>
<proteinExistence type="predicted"/>
<dbReference type="SMART" id="SM00862">
    <property type="entry name" value="Trans_reg_C"/>
    <property type="match status" value="1"/>
</dbReference>
<dbReference type="PANTHER" id="PTHR48111">
    <property type="entry name" value="REGULATOR OF RPOS"/>
    <property type="match status" value="1"/>
</dbReference>
<dbReference type="InterPro" id="IPR016032">
    <property type="entry name" value="Sig_transdc_resp-reg_C-effctor"/>
</dbReference>
<evidence type="ECO:0000256" key="3">
    <source>
        <dbReference type="ARBA" id="ARBA00023125"/>
    </source>
</evidence>
<keyword evidence="1 4" id="KW-0597">Phosphoprotein</keyword>
<dbReference type="SMART" id="SM00448">
    <property type="entry name" value="REC"/>
    <property type="match status" value="1"/>
</dbReference>
<dbReference type="GO" id="GO:0005829">
    <property type="term" value="C:cytosol"/>
    <property type="evidence" value="ECO:0007669"/>
    <property type="project" value="TreeGrafter"/>
</dbReference>
<dbReference type="InterPro" id="IPR039420">
    <property type="entry name" value="WalR-like"/>
</dbReference>
<gene>
    <name evidence="8" type="ORF">ENL70_04395</name>
</gene>
<feature type="modified residue" description="4-aspartylphosphate" evidence="4">
    <location>
        <position position="53"/>
    </location>
</feature>
<evidence type="ECO:0000256" key="2">
    <source>
        <dbReference type="ARBA" id="ARBA00023012"/>
    </source>
</evidence>
<feature type="DNA-binding region" description="OmpR/PhoB-type" evidence="5">
    <location>
        <begin position="125"/>
        <end position="224"/>
    </location>
</feature>
<dbReference type="InterPro" id="IPR001867">
    <property type="entry name" value="OmpR/PhoB-type_DNA-bd"/>
</dbReference>
<reference evidence="8" key="1">
    <citation type="journal article" date="2020" name="mSystems">
        <title>Genome- and Community-Level Interaction Insights into Carbon Utilization and Element Cycling Functions of Hydrothermarchaeota in Hydrothermal Sediment.</title>
        <authorList>
            <person name="Zhou Z."/>
            <person name="Liu Y."/>
            <person name="Xu W."/>
            <person name="Pan J."/>
            <person name="Luo Z.H."/>
            <person name="Li M."/>
        </authorList>
    </citation>
    <scope>NUCLEOTIDE SEQUENCE [LARGE SCALE GENOMIC DNA]</scope>
    <source>
        <strain evidence="8">SpSt-1019</strain>
    </source>
</reference>
<name>A0A7C5PBH6_9BACT</name>
<dbReference type="PROSITE" id="PS51755">
    <property type="entry name" value="OMPR_PHOB"/>
    <property type="match status" value="1"/>
</dbReference>
<dbReference type="GO" id="GO:0006355">
    <property type="term" value="P:regulation of DNA-templated transcription"/>
    <property type="evidence" value="ECO:0007669"/>
    <property type="project" value="InterPro"/>
</dbReference>
<dbReference type="AlphaFoldDB" id="A0A7C5PBH6"/>
<dbReference type="Pfam" id="PF00072">
    <property type="entry name" value="Response_reg"/>
    <property type="match status" value="1"/>
</dbReference>
<evidence type="ECO:0000259" key="7">
    <source>
        <dbReference type="PROSITE" id="PS51755"/>
    </source>
</evidence>
<dbReference type="InterPro" id="IPR036388">
    <property type="entry name" value="WH-like_DNA-bd_sf"/>
</dbReference>
<dbReference type="InterPro" id="IPR001789">
    <property type="entry name" value="Sig_transdc_resp-reg_receiver"/>
</dbReference>
<feature type="domain" description="Response regulatory" evidence="6">
    <location>
        <begin position="4"/>
        <end position="118"/>
    </location>
</feature>
<dbReference type="GO" id="GO:0000976">
    <property type="term" value="F:transcription cis-regulatory region binding"/>
    <property type="evidence" value="ECO:0007669"/>
    <property type="project" value="TreeGrafter"/>
</dbReference>
<dbReference type="PROSITE" id="PS50110">
    <property type="entry name" value="RESPONSE_REGULATORY"/>
    <property type="match status" value="1"/>
</dbReference>
<evidence type="ECO:0000256" key="4">
    <source>
        <dbReference type="PROSITE-ProRule" id="PRU00169"/>
    </source>
</evidence>
<evidence type="ECO:0000256" key="1">
    <source>
        <dbReference type="ARBA" id="ARBA00022553"/>
    </source>
</evidence>
<sequence>MSNAILLVEDDIDISENIKTYLNINGFDVFQAYSADEAFNLLDEKEISLVILDLMLPDMFGAEVLKVLRARGSKVPVLVLSALSEEHNKVSLLDLGADDYLTKPFGMRELLARVKSLIRRNRDFNVILEKGPFKVDLEKSQIYFQGKLMNLTATEYKLLLFLLENAGKTYSREKLVDNVWGEGYFVEARMVDVYIRRLREKIEIDPSNPNILKTRRGFGYVLDL</sequence>
<dbReference type="GO" id="GO:0032993">
    <property type="term" value="C:protein-DNA complex"/>
    <property type="evidence" value="ECO:0007669"/>
    <property type="project" value="TreeGrafter"/>
</dbReference>
<dbReference type="Gene3D" id="6.10.250.690">
    <property type="match status" value="1"/>
</dbReference>
<dbReference type="GO" id="GO:0000156">
    <property type="term" value="F:phosphorelay response regulator activity"/>
    <property type="evidence" value="ECO:0007669"/>
    <property type="project" value="TreeGrafter"/>
</dbReference>
<evidence type="ECO:0000259" key="6">
    <source>
        <dbReference type="PROSITE" id="PS50110"/>
    </source>
</evidence>
<comment type="caution">
    <text evidence="8">The sequence shown here is derived from an EMBL/GenBank/DDBJ whole genome shotgun (WGS) entry which is preliminary data.</text>
</comment>
<dbReference type="CDD" id="cd00383">
    <property type="entry name" value="trans_reg_C"/>
    <property type="match status" value="1"/>
</dbReference>
<keyword evidence="2" id="KW-0902">Two-component regulatory system</keyword>
<keyword evidence="3 5" id="KW-0238">DNA-binding</keyword>